<evidence type="ECO:0000256" key="6">
    <source>
        <dbReference type="ARBA" id="ARBA00023004"/>
    </source>
</evidence>
<evidence type="ECO:0000313" key="9">
    <source>
        <dbReference type="Proteomes" id="UP000034112"/>
    </source>
</evidence>
<comment type="cofactor">
    <cofactor evidence="1">
        <name>Fe(2+)</name>
        <dbReference type="ChEBI" id="CHEBI:29033"/>
    </cofactor>
</comment>
<dbReference type="FunFam" id="3.60.130.10:FF:000008">
    <property type="entry name" value="Alpha-ketoglutarate-dependent taurine dioxygenase"/>
    <property type="match status" value="1"/>
</dbReference>
<evidence type="ECO:0000256" key="4">
    <source>
        <dbReference type="ARBA" id="ARBA00022964"/>
    </source>
</evidence>
<keyword evidence="4 8" id="KW-0223">Dioxygenase</keyword>
<dbReference type="InterPro" id="IPR003819">
    <property type="entry name" value="TauD/TfdA-like"/>
</dbReference>
<keyword evidence="5" id="KW-0560">Oxidoreductase</keyword>
<organism evidence="8 9">
    <name type="scientific">Trichoderma harzianum</name>
    <name type="common">Hypocrea lixii</name>
    <dbReference type="NCBI Taxonomy" id="5544"/>
    <lineage>
        <taxon>Eukaryota</taxon>
        <taxon>Fungi</taxon>
        <taxon>Dikarya</taxon>
        <taxon>Ascomycota</taxon>
        <taxon>Pezizomycotina</taxon>
        <taxon>Sordariomycetes</taxon>
        <taxon>Hypocreomycetidae</taxon>
        <taxon>Hypocreales</taxon>
        <taxon>Hypocreaceae</taxon>
        <taxon>Trichoderma</taxon>
    </lineage>
</organism>
<protein>
    <submittedName>
        <fullName evidence="8">Alpha-ketoglutarate-dependent taurine dioxygenase</fullName>
    </submittedName>
</protein>
<feature type="domain" description="TauD/TfdA-like" evidence="7">
    <location>
        <begin position="81"/>
        <end position="345"/>
    </location>
</feature>
<accession>A0A0F9X6L9</accession>
<evidence type="ECO:0000256" key="1">
    <source>
        <dbReference type="ARBA" id="ARBA00001954"/>
    </source>
</evidence>
<dbReference type="GO" id="GO:0046872">
    <property type="term" value="F:metal ion binding"/>
    <property type="evidence" value="ECO:0007669"/>
    <property type="project" value="UniProtKB-KW"/>
</dbReference>
<dbReference type="GO" id="GO:0016706">
    <property type="term" value="F:2-oxoglutarate-dependent dioxygenase activity"/>
    <property type="evidence" value="ECO:0007669"/>
    <property type="project" value="TreeGrafter"/>
</dbReference>
<comment type="similarity">
    <text evidence="2">Belongs to the TfdA dioxygenase family.</text>
</comment>
<name>A0A0F9X6L9_TRIHA</name>
<dbReference type="Proteomes" id="UP000034112">
    <property type="component" value="Unassembled WGS sequence"/>
</dbReference>
<comment type="caution">
    <text evidence="8">The sequence shown here is derived from an EMBL/GenBank/DDBJ whole genome shotgun (WGS) entry which is preliminary data.</text>
</comment>
<evidence type="ECO:0000313" key="8">
    <source>
        <dbReference type="EMBL" id="KKP00200.1"/>
    </source>
</evidence>
<keyword evidence="3" id="KW-0479">Metal-binding</keyword>
<dbReference type="AlphaFoldDB" id="A0A0F9X6L9"/>
<proteinExistence type="inferred from homology"/>
<dbReference type="OrthoDB" id="10257314at2759"/>
<dbReference type="EMBL" id="JOKZ01000269">
    <property type="protein sequence ID" value="KKP00200.1"/>
    <property type="molecule type" value="Genomic_DNA"/>
</dbReference>
<dbReference type="Gene3D" id="3.60.130.10">
    <property type="entry name" value="Clavaminate synthase-like"/>
    <property type="match status" value="1"/>
</dbReference>
<evidence type="ECO:0000256" key="5">
    <source>
        <dbReference type="ARBA" id="ARBA00023002"/>
    </source>
</evidence>
<evidence type="ECO:0000256" key="2">
    <source>
        <dbReference type="ARBA" id="ARBA00005896"/>
    </source>
</evidence>
<dbReference type="SUPFAM" id="SSF51197">
    <property type="entry name" value="Clavaminate synthase-like"/>
    <property type="match status" value="1"/>
</dbReference>
<dbReference type="InterPro" id="IPR051323">
    <property type="entry name" value="AtsK-like"/>
</dbReference>
<dbReference type="OMA" id="SWDYENA"/>
<dbReference type="PANTHER" id="PTHR30468">
    <property type="entry name" value="ALPHA-KETOGLUTARATE-DEPENDENT SULFONATE DIOXYGENASE"/>
    <property type="match status" value="1"/>
</dbReference>
<sequence>MGSVAKDGSNGTAKLAVPIPASTRRRFEAAGIDLSNGYPMNPTDFEYLQDAEAKGDQKHPYNDAGLRADPEKKALFSAAKEVKHITAHIATEIVGLQLKDLNDKQKDELALLVAERGVVFFRDQNLSPQEQMALGEYWGELFPQGPYVPGYPNITTIWTDYFAKTIRKATYRQPFQGFHTDMVHERHPPGYTHLHKDAVPDVGGDLVWASGYAAYSKLSPAFRQFLDGKKAVFVSKEKYFDRNNPSSGRIHSVTRAHPIVRVHPVTGWKSLYIAHGWVSHIEGLDKKESDLILGYLRDIYENNVDIQARFKWTAGSSAIWDNRCTLHTASWDYENAAERHGTRVTTLAEEPYFDEKAITRRQALGLEDD</sequence>
<dbReference type="InterPro" id="IPR042098">
    <property type="entry name" value="TauD-like_sf"/>
</dbReference>
<evidence type="ECO:0000259" key="7">
    <source>
        <dbReference type="Pfam" id="PF02668"/>
    </source>
</evidence>
<evidence type="ECO:0000256" key="3">
    <source>
        <dbReference type="ARBA" id="ARBA00022723"/>
    </source>
</evidence>
<reference evidence="9" key="1">
    <citation type="journal article" date="2015" name="Genome Announc.">
        <title>Draft whole-genome sequence of the biocontrol agent Trichoderma harzianum T6776.</title>
        <authorList>
            <person name="Baroncelli R."/>
            <person name="Piaggeschi G."/>
            <person name="Fiorini L."/>
            <person name="Bertolini E."/>
            <person name="Zapparata A."/>
            <person name="Pe M.E."/>
            <person name="Sarrocco S."/>
            <person name="Vannacci G."/>
        </authorList>
    </citation>
    <scope>NUCLEOTIDE SEQUENCE [LARGE SCALE GENOMIC DNA]</scope>
    <source>
        <strain evidence="9">T6776</strain>
    </source>
</reference>
<dbReference type="PANTHER" id="PTHR30468:SF9">
    <property type="entry name" value="ALPHA-KETOGLUTARATE-DEPENDENT TAURINE DIOXYGENASE (AFU_ORTHOLOGUE AFUA_3G01010)"/>
    <property type="match status" value="1"/>
</dbReference>
<keyword evidence="6" id="KW-0408">Iron</keyword>
<dbReference type="Pfam" id="PF02668">
    <property type="entry name" value="TauD"/>
    <property type="match status" value="1"/>
</dbReference>
<dbReference type="GO" id="GO:0005737">
    <property type="term" value="C:cytoplasm"/>
    <property type="evidence" value="ECO:0007669"/>
    <property type="project" value="TreeGrafter"/>
</dbReference>
<gene>
    <name evidence="8" type="ORF">THAR02_07691</name>
</gene>